<keyword evidence="3 15" id="KW-0964">Secreted</keyword>
<evidence type="ECO:0000256" key="2">
    <source>
        <dbReference type="ARBA" id="ARBA00004613"/>
    </source>
</evidence>
<evidence type="ECO:0000256" key="4">
    <source>
        <dbReference type="ARBA" id="ARBA00022723"/>
    </source>
</evidence>
<gene>
    <name evidence="17" type="ORF">EVG20_g9428</name>
</gene>
<evidence type="ECO:0000256" key="14">
    <source>
        <dbReference type="ARBA" id="ARBA00045077"/>
    </source>
</evidence>
<dbReference type="PANTHER" id="PTHR33353">
    <property type="entry name" value="PUTATIVE (AFU_ORTHOLOGUE AFUA_1G12560)-RELATED"/>
    <property type="match status" value="1"/>
</dbReference>
<evidence type="ECO:0000256" key="13">
    <source>
        <dbReference type="ARBA" id="ARBA00044502"/>
    </source>
</evidence>
<comment type="subcellular location">
    <subcellularLocation>
        <location evidence="2 15">Secreted</location>
    </subcellularLocation>
</comment>
<comment type="caution">
    <text evidence="17">The sequence shown here is derived from an EMBL/GenBank/DDBJ whole genome shotgun (WGS) entry which is preliminary data.</text>
</comment>
<dbReference type="GO" id="GO:0046872">
    <property type="term" value="F:metal ion binding"/>
    <property type="evidence" value="ECO:0007669"/>
    <property type="project" value="UniProtKB-KW"/>
</dbReference>
<keyword evidence="7" id="KW-0560">Oxidoreductase</keyword>
<sequence>MLFPILPWSHGETPVKQPQVVSERGARELGPVDSSDVQRKAIGRENLINADTFNTADLRVIFALLRTQDTLLLCVHVPQKRNLRPRHCVSYALCGRKTGSEDSADGCLVYKPVSWHLSRASASSPSRSQAQTRNMLFKAALFASVVASVSAHATFQEMWINGVDQGNYCVRLPASNSPVTSVTTPDLACNVNPSSSGNLCSVSPGDSVTVEMHQQPNDRSCANEAIGGDHYGPINIYMAKVDDATTAVGADASWFKINEMGMPSDAPDYWATEVLNDNCGHFTFTIPSGIATGQYLLRAEVIALHVASSVGGAQFYMSCFQLNVGGTGTTNPPTVKIPGAYGGRALPLTIQGPY</sequence>
<keyword evidence="10 15" id="KW-1015">Disulfide bond</keyword>
<comment type="function">
    <text evidence="15">Lytic polysaccharide monooxygenase (LMPO) that depolymerizes crystalline and amorphous polysaccharides via the oxidation of scissile alpha- or beta-(1-4)-glycosidic bonds, yielding C1 and/or C4 oxidation products. Catalysis by LPMOs requires the reduction of the active-site copper from Cu(II) to Cu(I) by a reducing agent and H(2)O(2) or O(2) as a cosubstrate.</text>
</comment>
<dbReference type="GO" id="GO:0008810">
    <property type="term" value="F:cellulase activity"/>
    <property type="evidence" value="ECO:0007669"/>
    <property type="project" value="UniProtKB-UniRule"/>
</dbReference>
<dbReference type="CDD" id="cd21175">
    <property type="entry name" value="LPMO_AA9"/>
    <property type="match status" value="1"/>
</dbReference>
<keyword evidence="8" id="KW-0186">Copper</keyword>
<name>A0A4Y9Y2U6_9AGAM</name>
<keyword evidence="12 15" id="KW-0624">Polysaccharide degradation</keyword>
<dbReference type="PANTHER" id="PTHR33353:SF9">
    <property type="entry name" value="ENDOGLUCANASE II"/>
    <property type="match status" value="1"/>
</dbReference>
<dbReference type="EMBL" id="SEOQ01000948">
    <property type="protein sequence ID" value="TFY55149.1"/>
    <property type="molecule type" value="Genomic_DNA"/>
</dbReference>
<dbReference type="AlphaFoldDB" id="A0A4Y9Y2U6"/>
<proteinExistence type="inferred from homology"/>
<evidence type="ECO:0000256" key="8">
    <source>
        <dbReference type="ARBA" id="ARBA00023008"/>
    </source>
</evidence>
<evidence type="ECO:0000256" key="6">
    <source>
        <dbReference type="ARBA" id="ARBA00023001"/>
    </source>
</evidence>
<dbReference type="GO" id="GO:0030245">
    <property type="term" value="P:cellulose catabolic process"/>
    <property type="evidence" value="ECO:0007669"/>
    <property type="project" value="UniProtKB-UniRule"/>
</dbReference>
<evidence type="ECO:0000259" key="16">
    <source>
        <dbReference type="Pfam" id="PF03443"/>
    </source>
</evidence>
<accession>A0A4Y9Y2U6</accession>
<comment type="similarity">
    <text evidence="13">Belongs to the polysaccharide monooxygenase AA9 family.</text>
</comment>
<keyword evidence="4" id="KW-0479">Metal-binding</keyword>
<evidence type="ECO:0000256" key="10">
    <source>
        <dbReference type="ARBA" id="ARBA00023157"/>
    </source>
</evidence>
<feature type="domain" description="Auxiliary Activity family 9 catalytic" evidence="16">
    <location>
        <begin position="152"/>
        <end position="343"/>
    </location>
</feature>
<dbReference type="InterPro" id="IPR049892">
    <property type="entry name" value="AA9"/>
</dbReference>
<dbReference type="GO" id="GO:0004497">
    <property type="term" value="F:monooxygenase activity"/>
    <property type="evidence" value="ECO:0007669"/>
    <property type="project" value="UniProtKB-KW"/>
</dbReference>
<evidence type="ECO:0000256" key="5">
    <source>
        <dbReference type="ARBA" id="ARBA00022729"/>
    </source>
</evidence>
<dbReference type="EC" id="1.14.99.56" evidence="15"/>
<dbReference type="OrthoDB" id="3238762at2759"/>
<protein>
    <recommendedName>
        <fullName evidence="15">AA9 family lytic polysaccharide monooxygenase</fullName>
        <ecNumber evidence="15">1.14.99.56</ecNumber>
    </recommendedName>
    <alternativeName>
        <fullName evidence="15">Endo-beta-1,4-glucanase</fullName>
    </alternativeName>
    <alternativeName>
        <fullName evidence="15">Glycosyl hydrolase 61 family protein</fullName>
    </alternativeName>
</protein>
<evidence type="ECO:0000256" key="15">
    <source>
        <dbReference type="RuleBase" id="RU368122"/>
    </source>
</evidence>
<keyword evidence="5" id="KW-0732">Signal</keyword>
<keyword evidence="9" id="KW-0503">Monooxygenase</keyword>
<evidence type="ECO:0000256" key="11">
    <source>
        <dbReference type="ARBA" id="ARBA00023277"/>
    </source>
</evidence>
<dbReference type="GO" id="GO:0005576">
    <property type="term" value="C:extracellular region"/>
    <property type="evidence" value="ECO:0007669"/>
    <property type="project" value="UniProtKB-SubCell"/>
</dbReference>
<dbReference type="GO" id="GO:0030248">
    <property type="term" value="F:cellulose binding"/>
    <property type="evidence" value="ECO:0007669"/>
    <property type="project" value="UniProtKB-UniRule"/>
</dbReference>
<comment type="domain">
    <text evidence="15">Has a modular structure: an endo-beta-1,4-glucanase catalytic module at the N-terminus, a linker rich in serines and threonines, and a C-terminal carbohydrate-binding module (CBM).</text>
</comment>
<evidence type="ECO:0000313" key="18">
    <source>
        <dbReference type="Proteomes" id="UP000298327"/>
    </source>
</evidence>
<comment type="cofactor">
    <cofactor evidence="1">
        <name>Cu(2+)</name>
        <dbReference type="ChEBI" id="CHEBI:29036"/>
    </cofactor>
</comment>
<dbReference type="STRING" id="205917.A0A4Y9Y2U6"/>
<keyword evidence="6 15" id="KW-0136">Cellulose degradation</keyword>
<evidence type="ECO:0000256" key="12">
    <source>
        <dbReference type="ARBA" id="ARBA00023326"/>
    </source>
</evidence>
<evidence type="ECO:0000256" key="1">
    <source>
        <dbReference type="ARBA" id="ARBA00001973"/>
    </source>
</evidence>
<dbReference type="Proteomes" id="UP000298327">
    <property type="component" value="Unassembled WGS sequence"/>
</dbReference>
<dbReference type="Gene3D" id="2.70.50.70">
    <property type="match status" value="1"/>
</dbReference>
<keyword evidence="11 15" id="KW-0119">Carbohydrate metabolism</keyword>
<comment type="catalytic activity">
    <reaction evidence="14 15">
        <text>[(1-&gt;4)-beta-D-glucosyl]n+m + reduced acceptor + O2 = 4-dehydro-beta-D-glucosyl-[(1-&gt;4)-beta-D-glucosyl]n-1 + [(1-&gt;4)-beta-D-glucosyl]m + acceptor + H2O.</text>
        <dbReference type="EC" id="1.14.99.56"/>
    </reaction>
</comment>
<keyword evidence="18" id="KW-1185">Reference proteome</keyword>
<reference evidence="17 18" key="1">
    <citation type="submission" date="2019-02" db="EMBL/GenBank/DDBJ databases">
        <title>Genome sequencing of the rare red list fungi Dentipellis fragilis.</title>
        <authorList>
            <person name="Buettner E."/>
            <person name="Kellner H."/>
        </authorList>
    </citation>
    <scope>NUCLEOTIDE SEQUENCE [LARGE SCALE GENOMIC DNA]</scope>
    <source>
        <strain evidence="17 18">DSM 105465</strain>
    </source>
</reference>
<organism evidence="17 18">
    <name type="scientific">Dentipellis fragilis</name>
    <dbReference type="NCBI Taxonomy" id="205917"/>
    <lineage>
        <taxon>Eukaryota</taxon>
        <taxon>Fungi</taxon>
        <taxon>Dikarya</taxon>
        <taxon>Basidiomycota</taxon>
        <taxon>Agaricomycotina</taxon>
        <taxon>Agaricomycetes</taxon>
        <taxon>Russulales</taxon>
        <taxon>Hericiaceae</taxon>
        <taxon>Dentipellis</taxon>
    </lineage>
</organism>
<dbReference type="InterPro" id="IPR005103">
    <property type="entry name" value="AA9_LPMO"/>
</dbReference>
<dbReference type="Pfam" id="PF03443">
    <property type="entry name" value="AA9"/>
    <property type="match status" value="1"/>
</dbReference>
<evidence type="ECO:0000256" key="9">
    <source>
        <dbReference type="ARBA" id="ARBA00023033"/>
    </source>
</evidence>
<evidence type="ECO:0000256" key="3">
    <source>
        <dbReference type="ARBA" id="ARBA00022525"/>
    </source>
</evidence>
<evidence type="ECO:0000313" key="17">
    <source>
        <dbReference type="EMBL" id="TFY55149.1"/>
    </source>
</evidence>
<evidence type="ECO:0000256" key="7">
    <source>
        <dbReference type="ARBA" id="ARBA00023002"/>
    </source>
</evidence>